<keyword evidence="2" id="KW-0732">Signal</keyword>
<feature type="region of interest" description="Disordered" evidence="1">
    <location>
        <begin position="281"/>
        <end position="312"/>
    </location>
</feature>
<gene>
    <name evidence="3" type="ORF">FEG63_16805</name>
</gene>
<evidence type="ECO:0000256" key="2">
    <source>
        <dbReference type="SAM" id="SignalP"/>
    </source>
</evidence>
<dbReference type="Proteomes" id="UP000708347">
    <property type="component" value="Unassembled WGS sequence"/>
</dbReference>
<reference evidence="3 4" key="1">
    <citation type="submission" date="2019-05" db="EMBL/GenBank/DDBJ databases">
        <title>Mycolicibacterium sphagni ENV482 genome assembly.</title>
        <authorList>
            <person name="Chen W."/>
            <person name="Faulkner N.W."/>
            <person name="Hyman M.R."/>
        </authorList>
    </citation>
    <scope>NUCLEOTIDE SEQUENCE [LARGE SCALE GENOMIC DNA]</scope>
    <source>
        <strain evidence="3 4">ENV482</strain>
    </source>
</reference>
<evidence type="ECO:0000313" key="4">
    <source>
        <dbReference type="Proteomes" id="UP000708347"/>
    </source>
</evidence>
<dbReference type="RefSeq" id="WP_174398990.1">
    <property type="nucleotide sequence ID" value="NZ_VBSB01000010.1"/>
</dbReference>
<dbReference type="EMBL" id="VBSB01000010">
    <property type="protein sequence ID" value="NTY61204.1"/>
    <property type="molecule type" value="Genomic_DNA"/>
</dbReference>
<accession>A0ABX2JWM9</accession>
<feature type="signal peptide" evidence="2">
    <location>
        <begin position="1"/>
        <end position="23"/>
    </location>
</feature>
<feature type="chain" id="PRO_5045264508" evidence="2">
    <location>
        <begin position="24"/>
        <end position="312"/>
    </location>
</feature>
<evidence type="ECO:0000256" key="1">
    <source>
        <dbReference type="SAM" id="MobiDB-lite"/>
    </source>
</evidence>
<evidence type="ECO:0000313" key="3">
    <source>
        <dbReference type="EMBL" id="NTY61204.1"/>
    </source>
</evidence>
<keyword evidence="4" id="KW-1185">Reference proteome</keyword>
<protein>
    <submittedName>
        <fullName evidence="3">Uncharacterized protein</fullName>
    </submittedName>
</protein>
<name>A0ABX2JWM9_9MYCO</name>
<proteinExistence type="predicted"/>
<comment type="caution">
    <text evidence="3">The sequence shown here is derived from an EMBL/GenBank/DDBJ whole genome shotgun (WGS) entry which is preliminary data.</text>
</comment>
<sequence length="312" mass="31423">MRTRFLSSSAATAIVALSIAPLAPPFEARIATLTAPDIELAAAPIGAIPAAFLRNQLTFCSLICPFIVQGAVTVPIGVAEAPAVFLQSLLQSRNLAGSLGAAASAVTIPADAAAEGIIGNDLNLVLPKAQNTLEVAVVQLMNVLSGQTTPGAGRDTILQALNQPPGMPTVPVGAHGLLQVAAVEAINVTSAVAFQAFETVLLGVVQSANATATTLASTHDVRAAVMAGMDSARTTLNTARTQVTTAINTAITNIRAAAGQPVSAASKPAAAKQSVSAAVKTQRQVGHSDKAGTGVAHRNSGVHSLHRGRHAG</sequence>
<organism evidence="3 4">
    <name type="scientific">Mycolicibacterium sphagni</name>
    <dbReference type="NCBI Taxonomy" id="1786"/>
    <lineage>
        <taxon>Bacteria</taxon>
        <taxon>Bacillati</taxon>
        <taxon>Actinomycetota</taxon>
        <taxon>Actinomycetes</taxon>
        <taxon>Mycobacteriales</taxon>
        <taxon>Mycobacteriaceae</taxon>
        <taxon>Mycolicibacterium</taxon>
    </lineage>
</organism>